<dbReference type="InterPro" id="IPR029063">
    <property type="entry name" value="SAM-dependent_MTases_sf"/>
</dbReference>
<accession>A0ABT7EH93</accession>
<evidence type="ECO:0000313" key="11">
    <source>
        <dbReference type="Proteomes" id="UP001231915"/>
    </source>
</evidence>
<dbReference type="NCBIfam" id="TIGR00675">
    <property type="entry name" value="dcm"/>
    <property type="match status" value="1"/>
</dbReference>
<organism evidence="10 11">
    <name type="scientific">Pseudoalteromonas obscura</name>
    <dbReference type="NCBI Taxonomy" id="3048491"/>
    <lineage>
        <taxon>Bacteria</taxon>
        <taxon>Pseudomonadati</taxon>
        <taxon>Pseudomonadota</taxon>
        <taxon>Gammaproteobacteria</taxon>
        <taxon>Alteromonadales</taxon>
        <taxon>Pseudoalteromonadaceae</taxon>
        <taxon>Pseudoalteromonas</taxon>
    </lineage>
</organism>
<dbReference type="PANTHER" id="PTHR46098">
    <property type="entry name" value="TRNA (CYTOSINE(38)-C(5))-METHYLTRANSFERASE"/>
    <property type="match status" value="1"/>
</dbReference>
<evidence type="ECO:0000256" key="6">
    <source>
        <dbReference type="PROSITE-ProRule" id="PRU01016"/>
    </source>
</evidence>
<gene>
    <name evidence="10" type="primary">dcm</name>
    <name evidence="10" type="ORF">QNM18_04940</name>
</gene>
<dbReference type="EC" id="2.1.1.37" evidence="8"/>
<comment type="similarity">
    <text evidence="6 7">Belongs to the class I-like SAM-binding methyltransferase superfamily. C5-methyltransferase family.</text>
</comment>
<reference evidence="10 11" key="1">
    <citation type="submission" date="2023-05" db="EMBL/GenBank/DDBJ databases">
        <title>Pseudoalteromonas ardens sp. nov., Pseudoalteromonas obscura sp. nov., and Pseudoalteromonas umbrosa sp. nov., isolated from the coral Montipora capitata.</title>
        <authorList>
            <person name="Thomas E.M."/>
            <person name="Smith E.M."/>
            <person name="Papke E."/>
            <person name="Shlafstein M.D."/>
            <person name="Oline D.K."/>
            <person name="Videau P."/>
            <person name="Saw J.H."/>
            <person name="Strangman W.K."/>
            <person name="Ushijima B."/>
        </authorList>
    </citation>
    <scope>NUCLEOTIDE SEQUENCE [LARGE SCALE GENOMIC DNA]</scope>
    <source>
        <strain evidence="10 11">P94</strain>
    </source>
</reference>
<dbReference type="Gene3D" id="3.90.120.10">
    <property type="entry name" value="DNA Methylase, subunit A, domain 2"/>
    <property type="match status" value="1"/>
</dbReference>
<feature type="compositionally biased region" description="Polar residues" evidence="9">
    <location>
        <begin position="247"/>
        <end position="256"/>
    </location>
</feature>
<feature type="active site" evidence="6">
    <location>
        <position position="83"/>
    </location>
</feature>
<feature type="compositionally biased region" description="Polar residues" evidence="9">
    <location>
        <begin position="218"/>
        <end position="227"/>
    </location>
</feature>
<dbReference type="PANTHER" id="PTHR46098:SF1">
    <property type="entry name" value="TRNA (CYTOSINE(38)-C(5))-METHYLTRANSFERASE"/>
    <property type="match status" value="1"/>
</dbReference>
<dbReference type="PROSITE" id="PS51679">
    <property type="entry name" value="SAM_MT_C5"/>
    <property type="match status" value="1"/>
</dbReference>
<evidence type="ECO:0000256" key="4">
    <source>
        <dbReference type="ARBA" id="ARBA00022747"/>
    </source>
</evidence>
<sequence>MRYLSLFSGVEAATLAWEELGWEAVAFAQFDPDHDYSRGPDFASAVLDFHWPNVPNLGDVTKITTRTLKQLGQIDLVVFGSPCQGLSIAGKGDGLNDERSGLFKEAIRIVNLCKKHSGTRFALWENVPGSFSTNGGSDFSEVIKLLSGSKFDCEKWQTSGLAIGEKGLVEWATLNAQHFGVPQRRRRVFAFADFGDWENRREVLFNSQSVPRDLESSRAAQQKTSRGIANGIGNPSHWDNRLAPHPTLSQSHSTGGIAQSNQELFSQRGAGLVMSLHQNNRGEVRLSKVASTLQTSGGTVGQGYQAVTFKKLDSDNSSIYNESGFGLWKEGIGPLRSSGGLWGGGSENLTINKPACFGEFAYCLQTTCNDYSRADGFNMVIHGTQDPIVSSSAHCLGRNSGQESALLNLNGRVRKLTPIECERLQGMPDDHTKVPWMNKSAHNCPDGHRYKAIGNSMAVPVMKWIGQQIQLATQ</sequence>
<dbReference type="InterPro" id="IPR001525">
    <property type="entry name" value="C5_MeTfrase"/>
</dbReference>
<dbReference type="EMBL" id="JASJUT010000002">
    <property type="protein sequence ID" value="MDK2594412.1"/>
    <property type="molecule type" value="Genomic_DNA"/>
</dbReference>
<keyword evidence="2 6" id="KW-0808">Transferase</keyword>
<dbReference type="GO" id="GO:0003886">
    <property type="term" value="F:DNA (cytosine-5-)-methyltransferase activity"/>
    <property type="evidence" value="ECO:0007669"/>
    <property type="project" value="UniProtKB-EC"/>
</dbReference>
<evidence type="ECO:0000313" key="10">
    <source>
        <dbReference type="EMBL" id="MDK2594412.1"/>
    </source>
</evidence>
<protein>
    <recommendedName>
        <fullName evidence="8">Cytosine-specific methyltransferase</fullName>
        <ecNumber evidence="8">2.1.1.37</ecNumber>
    </recommendedName>
</protein>
<evidence type="ECO:0000256" key="5">
    <source>
        <dbReference type="ARBA" id="ARBA00047422"/>
    </source>
</evidence>
<comment type="caution">
    <text evidence="10">The sequence shown here is derived from an EMBL/GenBank/DDBJ whole genome shotgun (WGS) entry which is preliminary data.</text>
</comment>
<dbReference type="InterPro" id="IPR018117">
    <property type="entry name" value="C5_DNA_meth_AS"/>
</dbReference>
<dbReference type="RefSeq" id="WP_284136563.1">
    <property type="nucleotide sequence ID" value="NZ_JASJUT010000002.1"/>
</dbReference>
<keyword evidence="4" id="KW-0680">Restriction system</keyword>
<dbReference type="Gene3D" id="3.40.50.150">
    <property type="entry name" value="Vaccinia Virus protein VP39"/>
    <property type="match status" value="1"/>
</dbReference>
<feature type="region of interest" description="Disordered" evidence="9">
    <location>
        <begin position="214"/>
        <end position="256"/>
    </location>
</feature>
<evidence type="ECO:0000256" key="8">
    <source>
        <dbReference type="RuleBase" id="RU000417"/>
    </source>
</evidence>
<keyword evidence="11" id="KW-1185">Reference proteome</keyword>
<proteinExistence type="inferred from homology"/>
<dbReference type="SUPFAM" id="SSF53335">
    <property type="entry name" value="S-adenosyl-L-methionine-dependent methyltransferases"/>
    <property type="match status" value="1"/>
</dbReference>
<evidence type="ECO:0000256" key="9">
    <source>
        <dbReference type="SAM" id="MobiDB-lite"/>
    </source>
</evidence>
<dbReference type="PRINTS" id="PR00105">
    <property type="entry name" value="C5METTRFRASE"/>
</dbReference>
<dbReference type="InterPro" id="IPR050750">
    <property type="entry name" value="C5-MTase"/>
</dbReference>
<dbReference type="Pfam" id="PF00145">
    <property type="entry name" value="DNA_methylase"/>
    <property type="match status" value="1"/>
</dbReference>
<comment type="catalytic activity">
    <reaction evidence="5 8">
        <text>a 2'-deoxycytidine in DNA + S-adenosyl-L-methionine = a 5-methyl-2'-deoxycytidine in DNA + S-adenosyl-L-homocysteine + H(+)</text>
        <dbReference type="Rhea" id="RHEA:13681"/>
        <dbReference type="Rhea" id="RHEA-COMP:11369"/>
        <dbReference type="Rhea" id="RHEA-COMP:11370"/>
        <dbReference type="ChEBI" id="CHEBI:15378"/>
        <dbReference type="ChEBI" id="CHEBI:57856"/>
        <dbReference type="ChEBI" id="CHEBI:59789"/>
        <dbReference type="ChEBI" id="CHEBI:85452"/>
        <dbReference type="ChEBI" id="CHEBI:85454"/>
        <dbReference type="EC" id="2.1.1.37"/>
    </reaction>
</comment>
<dbReference type="Proteomes" id="UP001231915">
    <property type="component" value="Unassembled WGS sequence"/>
</dbReference>
<keyword evidence="1 6" id="KW-0489">Methyltransferase</keyword>
<evidence type="ECO:0000256" key="1">
    <source>
        <dbReference type="ARBA" id="ARBA00022603"/>
    </source>
</evidence>
<evidence type="ECO:0000256" key="7">
    <source>
        <dbReference type="RuleBase" id="RU000416"/>
    </source>
</evidence>
<evidence type="ECO:0000256" key="3">
    <source>
        <dbReference type="ARBA" id="ARBA00022691"/>
    </source>
</evidence>
<dbReference type="GO" id="GO:0032259">
    <property type="term" value="P:methylation"/>
    <property type="evidence" value="ECO:0007669"/>
    <property type="project" value="UniProtKB-KW"/>
</dbReference>
<evidence type="ECO:0000256" key="2">
    <source>
        <dbReference type="ARBA" id="ARBA00022679"/>
    </source>
</evidence>
<dbReference type="PROSITE" id="PS00094">
    <property type="entry name" value="C5_MTASE_1"/>
    <property type="match status" value="1"/>
</dbReference>
<keyword evidence="3 6" id="KW-0949">S-adenosyl-L-methionine</keyword>
<name>A0ABT7EH93_9GAMM</name>